<dbReference type="PANTHER" id="PTHR30093">
    <property type="entry name" value="GENERAL SECRETION PATHWAY PROTEIN G"/>
    <property type="match status" value="1"/>
</dbReference>
<dbReference type="InterPro" id="IPR045584">
    <property type="entry name" value="Pilin-like"/>
</dbReference>
<feature type="transmembrane region" description="Helical" evidence="2">
    <location>
        <begin position="12"/>
        <end position="33"/>
    </location>
</feature>
<keyword evidence="4" id="KW-1185">Reference proteome</keyword>
<gene>
    <name evidence="3" type="ORF">PQO03_21890</name>
</gene>
<reference evidence="3 4" key="1">
    <citation type="submission" date="2023-02" db="EMBL/GenBank/DDBJ databases">
        <title>Genome sequence of Lentisphaera profundi SAORIC-696.</title>
        <authorList>
            <person name="Kim e."/>
            <person name="Cho J.-C."/>
            <person name="Choi A."/>
            <person name="Kang I."/>
        </authorList>
    </citation>
    <scope>NUCLEOTIDE SEQUENCE [LARGE SCALE GENOMIC DNA]</scope>
    <source>
        <strain evidence="3 4">SAORIC-696</strain>
    </source>
</reference>
<dbReference type="InterPro" id="IPR012902">
    <property type="entry name" value="N_methyl_site"/>
</dbReference>
<dbReference type="Gene3D" id="3.30.700.10">
    <property type="entry name" value="Glycoprotein, Type 4 Pilin"/>
    <property type="match status" value="1"/>
</dbReference>
<dbReference type="PRINTS" id="PR00813">
    <property type="entry name" value="BCTERIALGSPG"/>
</dbReference>
<dbReference type="SUPFAM" id="SSF54523">
    <property type="entry name" value="Pili subunits"/>
    <property type="match status" value="1"/>
</dbReference>
<dbReference type="EMBL" id="CP117812">
    <property type="protein sequence ID" value="WDE98466.1"/>
    <property type="molecule type" value="Genomic_DNA"/>
</dbReference>
<evidence type="ECO:0000313" key="4">
    <source>
        <dbReference type="Proteomes" id="UP001214250"/>
    </source>
</evidence>
<dbReference type="Proteomes" id="UP001214250">
    <property type="component" value="Chromosome 2"/>
</dbReference>
<keyword evidence="2" id="KW-1133">Transmembrane helix</keyword>
<sequence>MKKFTEKSKFTLTELLVVIAIIGILASLLLPVLSKARKQAHAMTCLNNIKTVGLGMQMFRDDEKGIIAHNYARDRWNIMDWALGVRDYLGGTAAADLNEWNFRRSAAASFYGCPTTLELDGNNNGTNESVYSIHYGIPVRPGQISSFVGYEINVIEKPSESILLADGYREDSPVYRGRSGFKQQHAYEAVTGLADNKFKHVDTKASYLFFDGHTELIRWRTEGAFRELYMYDLYNLPDIGLNAGSVTYTP</sequence>
<keyword evidence="2" id="KW-0812">Transmembrane</keyword>
<evidence type="ECO:0000313" key="3">
    <source>
        <dbReference type="EMBL" id="WDE98466.1"/>
    </source>
</evidence>
<keyword evidence="2" id="KW-0472">Membrane</keyword>
<keyword evidence="1" id="KW-0488">Methylation</keyword>
<protein>
    <submittedName>
        <fullName evidence="3">Type II secretion system protein</fullName>
    </submittedName>
</protein>
<name>A0ABY7VW52_9BACT</name>
<dbReference type="NCBIfam" id="TIGR02532">
    <property type="entry name" value="IV_pilin_GFxxxE"/>
    <property type="match status" value="1"/>
</dbReference>
<evidence type="ECO:0000256" key="1">
    <source>
        <dbReference type="ARBA" id="ARBA00022481"/>
    </source>
</evidence>
<accession>A0ABY7VW52</accession>
<dbReference type="RefSeq" id="WP_274153337.1">
    <property type="nucleotide sequence ID" value="NZ_CP117812.1"/>
</dbReference>
<organism evidence="3 4">
    <name type="scientific">Lentisphaera profundi</name>
    <dbReference type="NCBI Taxonomy" id="1658616"/>
    <lineage>
        <taxon>Bacteria</taxon>
        <taxon>Pseudomonadati</taxon>
        <taxon>Lentisphaerota</taxon>
        <taxon>Lentisphaeria</taxon>
        <taxon>Lentisphaerales</taxon>
        <taxon>Lentisphaeraceae</taxon>
        <taxon>Lentisphaera</taxon>
    </lineage>
</organism>
<dbReference type="PANTHER" id="PTHR30093:SF2">
    <property type="entry name" value="TYPE II SECRETION SYSTEM PROTEIN H"/>
    <property type="match status" value="1"/>
</dbReference>
<evidence type="ECO:0000256" key="2">
    <source>
        <dbReference type="SAM" id="Phobius"/>
    </source>
</evidence>
<proteinExistence type="predicted"/>
<dbReference type="InterPro" id="IPR000983">
    <property type="entry name" value="Bac_GSPG_pilin"/>
</dbReference>